<gene>
    <name evidence="3" type="ORF">P879_02010</name>
</gene>
<evidence type="ECO:0000256" key="1">
    <source>
        <dbReference type="SAM" id="MobiDB-lite"/>
    </source>
</evidence>
<keyword evidence="4" id="KW-1185">Reference proteome</keyword>
<feature type="compositionally biased region" description="Low complexity" evidence="1">
    <location>
        <begin position="520"/>
        <end position="532"/>
    </location>
</feature>
<feature type="transmembrane region" description="Helical" evidence="2">
    <location>
        <begin position="245"/>
        <end position="270"/>
    </location>
</feature>
<proteinExistence type="predicted"/>
<comment type="caution">
    <text evidence="3">The sequence shown here is derived from an EMBL/GenBank/DDBJ whole genome shotgun (WGS) entry which is preliminary data.</text>
</comment>
<evidence type="ECO:0000313" key="4">
    <source>
        <dbReference type="Proteomes" id="UP000699462"/>
    </source>
</evidence>
<feature type="region of interest" description="Disordered" evidence="1">
    <location>
        <begin position="517"/>
        <end position="538"/>
    </location>
</feature>
<accession>A0A8T0D7D5</accession>
<sequence length="581" mass="64654">MILVHVYVDLVSGIQFETVLQPQTRRIRPADSYQILGKPGIRFMGQCNITYAWLIPPPASSLDAYGHALACTRLQLKDGRVIHSSLDEEAQHKEVLIRSEEELKRMNKDLFATMVDLNRLDALMRAESLSSGGNLITVTGSQLADGNRYFYLGDRVGNLNIMVLLRPGQQLKLELIDPISLDHLVTPQHVLCTRKQCPISSTDREVSQNRMITSASNNLFNSTQSLATALSRTERHNRELYTQLIISRVACALLSFMCIVFAVTSLTLCVRLRKYPGYYRSKNRASDLSVCRDPHSTPTYFQPNGKLNMGQASPIYLAETTPKHAGLADSASVSNMVMTASNLSECAGISSVHTVPISYTPLSPAHYAPLPAYPVSAGRASVYNDATGMLTFVPVNSRGILLPYQNGSTSPAPSHHSLNETKTGIVRTGSLGRYSGSSIYYGEPGRRKYIRLNKHPYSNKQSDYQNANSNHPVYNPHDKSGSDEPEKVRQDFQMQNDLISFQKSDSCQVPVIYRYSSEPQHQQQQQQPQQQHHFQDQSPAPAQFFNKCESVNGDRSSTKSAHMNHIPEPCIALTRKPALAN</sequence>
<feature type="compositionally biased region" description="Basic and acidic residues" evidence="1">
    <location>
        <begin position="476"/>
        <end position="486"/>
    </location>
</feature>
<feature type="region of interest" description="Disordered" evidence="1">
    <location>
        <begin position="458"/>
        <end position="486"/>
    </location>
</feature>
<keyword evidence="2" id="KW-0812">Transmembrane</keyword>
<dbReference type="AlphaFoldDB" id="A0A8T0D7D5"/>
<evidence type="ECO:0000313" key="3">
    <source>
        <dbReference type="EMBL" id="KAF8563442.1"/>
    </source>
</evidence>
<dbReference type="OrthoDB" id="6233447at2759"/>
<protein>
    <submittedName>
        <fullName evidence="3">Uncharacterized protein</fullName>
    </submittedName>
</protein>
<organism evidence="3 4">
    <name type="scientific">Paragonimus westermani</name>
    <dbReference type="NCBI Taxonomy" id="34504"/>
    <lineage>
        <taxon>Eukaryota</taxon>
        <taxon>Metazoa</taxon>
        <taxon>Spiralia</taxon>
        <taxon>Lophotrochozoa</taxon>
        <taxon>Platyhelminthes</taxon>
        <taxon>Trematoda</taxon>
        <taxon>Digenea</taxon>
        <taxon>Plagiorchiida</taxon>
        <taxon>Troglotremata</taxon>
        <taxon>Troglotrematidae</taxon>
        <taxon>Paragonimus</taxon>
    </lineage>
</organism>
<keyword evidence="2" id="KW-0472">Membrane</keyword>
<feature type="compositionally biased region" description="Polar residues" evidence="1">
    <location>
        <begin position="458"/>
        <end position="472"/>
    </location>
</feature>
<keyword evidence="2" id="KW-1133">Transmembrane helix</keyword>
<name>A0A8T0D7D5_9TREM</name>
<reference evidence="3 4" key="1">
    <citation type="submission" date="2019-07" db="EMBL/GenBank/DDBJ databases">
        <title>Annotation for the trematode Paragonimus westermani.</title>
        <authorList>
            <person name="Choi Y.-J."/>
        </authorList>
    </citation>
    <scope>NUCLEOTIDE SEQUENCE [LARGE SCALE GENOMIC DNA]</scope>
    <source>
        <strain evidence="3">180907_Pwestermani</strain>
    </source>
</reference>
<dbReference type="Proteomes" id="UP000699462">
    <property type="component" value="Unassembled WGS sequence"/>
</dbReference>
<evidence type="ECO:0000256" key="2">
    <source>
        <dbReference type="SAM" id="Phobius"/>
    </source>
</evidence>
<dbReference type="EMBL" id="JTDF01011874">
    <property type="protein sequence ID" value="KAF8563442.1"/>
    <property type="molecule type" value="Genomic_DNA"/>
</dbReference>